<dbReference type="Proteomes" id="UP001060771">
    <property type="component" value="Chromosome"/>
</dbReference>
<protein>
    <submittedName>
        <fullName evidence="10">Radical SAM/SPASM domain-containing protein</fullName>
    </submittedName>
</protein>
<dbReference type="InterPro" id="IPR000385">
    <property type="entry name" value="MoaA_NifB_PqqE_Fe-S-bd_CS"/>
</dbReference>
<dbReference type="InterPro" id="IPR058240">
    <property type="entry name" value="rSAM_sf"/>
</dbReference>
<dbReference type="EMBL" id="AP026830">
    <property type="protein sequence ID" value="BDR91814.1"/>
    <property type="molecule type" value="Genomic_DNA"/>
</dbReference>
<feature type="domain" description="Radical SAM core" evidence="8">
    <location>
        <begin position="13"/>
        <end position="223"/>
    </location>
</feature>
<dbReference type="SFLD" id="SFLDG01067">
    <property type="entry name" value="SPASM/twitch_domain_containing"/>
    <property type="match status" value="1"/>
</dbReference>
<evidence type="ECO:0000259" key="8">
    <source>
        <dbReference type="PROSITE" id="PS51918"/>
    </source>
</evidence>
<sequence length="338" mass="38971">MLFNLNADKAPWPKTPLIIQFEITSSCNLNCIYCYAKPFTNKIMRFEDFKYLADKTYNEAKPFEFGILGGEPFLHPQILDIIEYSLGKFPSVGISTNGTLIWKLSKDDLIRLKYAVESGLDLQISLDSHISSIHDAVRGSFNLTLKSLYVLEKYNIPFTIGIVVTSVNAPTLIETVEWLITNFKNIEKIHFENVMPSVIMDRDLYYKLRLKDPIKFWRSITPKLAELSRKYNVYIDLPFTNNANLHYVMQNINYGLCLAGITRAIVKVDGTIVPCELVHTLKLGNLYKEDWHTIWERARKIMLTINEKIVKGLQLKGYGLCRLMNLEKIITPNDIETF</sequence>
<dbReference type="SFLD" id="SFLDS00029">
    <property type="entry name" value="Radical_SAM"/>
    <property type="match status" value="1"/>
</dbReference>
<evidence type="ECO:0000313" key="12">
    <source>
        <dbReference type="Proteomes" id="UP001060771"/>
    </source>
</evidence>
<organism evidence="10 11">
    <name type="scientific">Vulcanisaeta souniana JCM 11219</name>
    <dbReference type="NCBI Taxonomy" id="1293586"/>
    <lineage>
        <taxon>Archaea</taxon>
        <taxon>Thermoproteota</taxon>
        <taxon>Thermoprotei</taxon>
        <taxon>Thermoproteales</taxon>
        <taxon>Thermoproteaceae</taxon>
        <taxon>Vulcanisaeta</taxon>
    </lineage>
</organism>
<reference evidence="12" key="3">
    <citation type="submission" date="2022-09" db="EMBL/GenBank/DDBJ databases">
        <title>Complete genome sequence of Vulcanisaeta souniana.</title>
        <authorList>
            <person name="Kato S."/>
            <person name="Itoh T."/>
            <person name="Ohkuma M."/>
        </authorList>
    </citation>
    <scope>NUCLEOTIDE SEQUENCE [LARGE SCALE GENOMIC DNA]</scope>
    <source>
        <strain evidence="12">JCM 11219</strain>
    </source>
</reference>
<evidence type="ECO:0000256" key="7">
    <source>
        <dbReference type="ARBA" id="ARBA00023014"/>
    </source>
</evidence>
<dbReference type="GO" id="GO:0016491">
    <property type="term" value="F:oxidoreductase activity"/>
    <property type="evidence" value="ECO:0007669"/>
    <property type="project" value="UniProtKB-KW"/>
</dbReference>
<dbReference type="Proteomes" id="UP000657075">
    <property type="component" value="Unassembled WGS sequence"/>
</dbReference>
<evidence type="ECO:0000256" key="2">
    <source>
        <dbReference type="ARBA" id="ARBA00022485"/>
    </source>
</evidence>
<proteinExistence type="predicted"/>
<keyword evidence="5" id="KW-0560">Oxidoreductase</keyword>
<dbReference type="PANTHER" id="PTHR11228">
    <property type="entry name" value="RADICAL SAM DOMAIN PROTEIN"/>
    <property type="match status" value="1"/>
</dbReference>
<dbReference type="SFLD" id="SFLDG01386">
    <property type="entry name" value="main_SPASM_domain-containing"/>
    <property type="match status" value="1"/>
</dbReference>
<dbReference type="GO" id="GO:0046872">
    <property type="term" value="F:metal ion binding"/>
    <property type="evidence" value="ECO:0007669"/>
    <property type="project" value="UniProtKB-KW"/>
</dbReference>
<keyword evidence="2" id="KW-0004">4Fe-4S</keyword>
<dbReference type="Pfam" id="PF13186">
    <property type="entry name" value="SPASM"/>
    <property type="match status" value="1"/>
</dbReference>
<dbReference type="InterPro" id="IPR007197">
    <property type="entry name" value="rSAM"/>
</dbReference>
<keyword evidence="4" id="KW-0479">Metal-binding</keyword>
<comment type="cofactor">
    <cofactor evidence="1">
        <name>[4Fe-4S] cluster</name>
        <dbReference type="ChEBI" id="CHEBI:49883"/>
    </cofactor>
</comment>
<evidence type="ECO:0000256" key="5">
    <source>
        <dbReference type="ARBA" id="ARBA00023002"/>
    </source>
</evidence>
<evidence type="ECO:0000313" key="10">
    <source>
        <dbReference type="EMBL" id="GGI70139.1"/>
    </source>
</evidence>
<dbReference type="InterPro" id="IPR013785">
    <property type="entry name" value="Aldolase_TIM"/>
</dbReference>
<dbReference type="Gene3D" id="3.20.20.70">
    <property type="entry name" value="Aldolase class I"/>
    <property type="match status" value="1"/>
</dbReference>
<keyword evidence="7" id="KW-0411">Iron-sulfur</keyword>
<keyword evidence="12" id="KW-1185">Reference proteome</keyword>
<dbReference type="Pfam" id="PF04055">
    <property type="entry name" value="Radical_SAM"/>
    <property type="match status" value="1"/>
</dbReference>
<evidence type="ECO:0000256" key="3">
    <source>
        <dbReference type="ARBA" id="ARBA00022691"/>
    </source>
</evidence>
<dbReference type="PANTHER" id="PTHR11228:SF7">
    <property type="entry name" value="PQQA PEPTIDE CYCLASE"/>
    <property type="match status" value="1"/>
</dbReference>
<dbReference type="GO" id="GO:0051539">
    <property type="term" value="F:4 iron, 4 sulfur cluster binding"/>
    <property type="evidence" value="ECO:0007669"/>
    <property type="project" value="UniProtKB-KW"/>
</dbReference>
<dbReference type="InterPro" id="IPR050377">
    <property type="entry name" value="Radical_SAM_PqqE_MftC-like"/>
</dbReference>
<keyword evidence="3" id="KW-0949">S-adenosyl-L-methionine</keyword>
<reference evidence="10" key="1">
    <citation type="journal article" date="2014" name="Int. J. Syst. Evol. Microbiol.">
        <title>Complete genome sequence of Corynebacterium casei LMG S-19264T (=DSM 44701T), isolated from a smear-ripened cheese.</title>
        <authorList>
            <consortium name="US DOE Joint Genome Institute (JGI-PGF)"/>
            <person name="Walter F."/>
            <person name="Albersmeier A."/>
            <person name="Kalinowski J."/>
            <person name="Ruckert C."/>
        </authorList>
    </citation>
    <scope>NUCLEOTIDE SEQUENCE</scope>
    <source>
        <strain evidence="10">JCM 11219</strain>
    </source>
</reference>
<evidence type="ECO:0000256" key="4">
    <source>
        <dbReference type="ARBA" id="ARBA00022723"/>
    </source>
</evidence>
<dbReference type="InterPro" id="IPR023885">
    <property type="entry name" value="4Fe4S-binding_SPASM_dom"/>
</dbReference>
<gene>
    <name evidence="10" type="ORF">GCM10007112_03920</name>
    <name evidence="9" type="ORF">Vsou_09070</name>
</gene>
<dbReference type="PROSITE" id="PS01305">
    <property type="entry name" value="MOAA_NIFB_PQQE"/>
    <property type="match status" value="1"/>
</dbReference>
<dbReference type="GeneID" id="76206457"/>
<dbReference type="OrthoDB" id="5620at2157"/>
<keyword evidence="6" id="KW-0408">Iron</keyword>
<reference evidence="10" key="2">
    <citation type="submission" date="2020-09" db="EMBL/GenBank/DDBJ databases">
        <authorList>
            <person name="Sun Q."/>
            <person name="Ohkuma M."/>
        </authorList>
    </citation>
    <scope>NUCLEOTIDE SEQUENCE</scope>
    <source>
        <strain evidence="10">JCM 11219</strain>
    </source>
</reference>
<evidence type="ECO:0000256" key="6">
    <source>
        <dbReference type="ARBA" id="ARBA00023004"/>
    </source>
</evidence>
<accession>A0A830E0E4</accession>
<dbReference type="EMBL" id="BMNM01000001">
    <property type="protein sequence ID" value="GGI70139.1"/>
    <property type="molecule type" value="Genomic_DNA"/>
</dbReference>
<evidence type="ECO:0000313" key="9">
    <source>
        <dbReference type="EMBL" id="BDR91814.1"/>
    </source>
</evidence>
<dbReference type="PROSITE" id="PS51918">
    <property type="entry name" value="RADICAL_SAM"/>
    <property type="match status" value="1"/>
</dbReference>
<evidence type="ECO:0000313" key="11">
    <source>
        <dbReference type="Proteomes" id="UP000657075"/>
    </source>
</evidence>
<evidence type="ECO:0000256" key="1">
    <source>
        <dbReference type="ARBA" id="ARBA00001966"/>
    </source>
</evidence>
<dbReference type="RefSeq" id="WP_188602455.1">
    <property type="nucleotide sequence ID" value="NZ_AP026830.1"/>
</dbReference>
<reference evidence="9" key="4">
    <citation type="journal article" date="2023" name="Microbiol. Resour. Announc.">
        <title>Complete Genome Sequence of Vulcanisaeta souniana Strain IC-059, a Hyperthermophilic Archaeon Isolated from Hot Spring Water in Japan.</title>
        <authorList>
            <person name="Kato S."/>
            <person name="Itoh T."/>
            <person name="Wu L."/>
            <person name="Ma J."/>
            <person name="Ohkuma M."/>
        </authorList>
    </citation>
    <scope>NUCLEOTIDE SEQUENCE</scope>
    <source>
        <strain evidence="9">JCM 11219</strain>
    </source>
</reference>
<dbReference type="CDD" id="cd01335">
    <property type="entry name" value="Radical_SAM"/>
    <property type="match status" value="1"/>
</dbReference>
<dbReference type="SUPFAM" id="SSF102114">
    <property type="entry name" value="Radical SAM enzymes"/>
    <property type="match status" value="1"/>
</dbReference>
<name>A0A830E0E4_9CREN</name>
<dbReference type="AlphaFoldDB" id="A0A830E0E4"/>